<organism evidence="1 2">
    <name type="scientific">Anaeroselena agilis</name>
    <dbReference type="NCBI Taxonomy" id="3063788"/>
    <lineage>
        <taxon>Bacteria</taxon>
        <taxon>Bacillati</taxon>
        <taxon>Bacillota</taxon>
        <taxon>Negativicutes</taxon>
        <taxon>Acetonemataceae</taxon>
        <taxon>Anaeroselena</taxon>
    </lineage>
</organism>
<sequence length="70" mass="7652">MRKIDRVAAVFAELNHKIITDILARGYSPTDAETLATVRENLKVLKDFDIESDPALEVPAEAQAKAKAGD</sequence>
<dbReference type="EMBL" id="JAUOZS010000001">
    <property type="protein sequence ID" value="MDT8900394.1"/>
    <property type="molecule type" value="Genomic_DNA"/>
</dbReference>
<dbReference type="RefSeq" id="WP_413778941.1">
    <property type="nucleotide sequence ID" value="NZ_JAUOZS010000001.1"/>
</dbReference>
<accession>A0ABU3NU91</accession>
<gene>
    <name evidence="1" type="ORF">Q4T40_03950</name>
</gene>
<reference evidence="1 2" key="1">
    <citation type="submission" date="2023-07" db="EMBL/GenBank/DDBJ databases">
        <title>The novel representative of Negativicutes class, Anaeroselena agilis gen. nov. sp. nov.</title>
        <authorList>
            <person name="Prokofeva M.I."/>
            <person name="Elcheninov A.G."/>
            <person name="Klyukina A."/>
            <person name="Kublanov I.V."/>
            <person name="Frolov E.N."/>
            <person name="Podosokorskaya O.A."/>
        </authorList>
    </citation>
    <scope>NUCLEOTIDE SEQUENCE [LARGE SCALE GENOMIC DNA]</scope>
    <source>
        <strain evidence="1 2">4137-cl</strain>
    </source>
</reference>
<proteinExistence type="predicted"/>
<evidence type="ECO:0000313" key="1">
    <source>
        <dbReference type="EMBL" id="MDT8900394.1"/>
    </source>
</evidence>
<name>A0ABU3NU91_9FIRM</name>
<dbReference type="Proteomes" id="UP001254848">
    <property type="component" value="Unassembled WGS sequence"/>
</dbReference>
<keyword evidence="2" id="KW-1185">Reference proteome</keyword>
<protein>
    <submittedName>
        <fullName evidence="1">Uncharacterized protein</fullName>
    </submittedName>
</protein>
<evidence type="ECO:0000313" key="2">
    <source>
        <dbReference type="Proteomes" id="UP001254848"/>
    </source>
</evidence>
<comment type="caution">
    <text evidence="1">The sequence shown here is derived from an EMBL/GenBank/DDBJ whole genome shotgun (WGS) entry which is preliminary data.</text>
</comment>